<feature type="region of interest" description="Disordered" evidence="1">
    <location>
        <begin position="1"/>
        <end position="279"/>
    </location>
</feature>
<dbReference type="InterPro" id="IPR001005">
    <property type="entry name" value="SANT/Myb"/>
</dbReference>
<protein>
    <recommendedName>
        <fullName evidence="2">Myb-like domain-containing protein</fullName>
    </recommendedName>
</protein>
<feature type="domain" description="Myb-like" evidence="2">
    <location>
        <begin position="378"/>
        <end position="430"/>
    </location>
</feature>
<dbReference type="EMBL" id="JBBJBU010000001">
    <property type="protein sequence ID" value="KAK7207491.1"/>
    <property type="molecule type" value="Genomic_DNA"/>
</dbReference>
<feature type="compositionally biased region" description="Polar residues" evidence="1">
    <location>
        <begin position="40"/>
        <end position="62"/>
    </location>
</feature>
<feature type="compositionally biased region" description="Low complexity" evidence="1">
    <location>
        <begin position="147"/>
        <end position="194"/>
    </location>
</feature>
<feature type="compositionally biased region" description="Low complexity" evidence="1">
    <location>
        <begin position="347"/>
        <end position="356"/>
    </location>
</feature>
<dbReference type="PROSITE" id="PS50090">
    <property type="entry name" value="MYB_LIKE"/>
    <property type="match status" value="1"/>
</dbReference>
<reference evidence="3 4" key="1">
    <citation type="submission" date="2024-03" db="EMBL/GenBank/DDBJ databases">
        <title>Genome-scale model development and genomic sequencing of the oleaginous clade Lipomyces.</title>
        <authorList>
            <consortium name="Lawrence Berkeley National Laboratory"/>
            <person name="Czajka J.J."/>
            <person name="Han Y."/>
            <person name="Kim J."/>
            <person name="Mondo S.J."/>
            <person name="Hofstad B.A."/>
            <person name="Robles A."/>
            <person name="Haridas S."/>
            <person name="Riley R."/>
            <person name="LaButti K."/>
            <person name="Pangilinan J."/>
            <person name="Andreopoulos W."/>
            <person name="Lipzen A."/>
            <person name="Yan J."/>
            <person name="Wang M."/>
            <person name="Ng V."/>
            <person name="Grigoriev I.V."/>
            <person name="Spatafora J.W."/>
            <person name="Magnuson J.K."/>
            <person name="Baker S.E."/>
            <person name="Pomraning K.R."/>
        </authorList>
    </citation>
    <scope>NUCLEOTIDE SEQUENCE [LARGE SCALE GENOMIC DNA]</scope>
    <source>
        <strain evidence="3 4">Phaff 52-87</strain>
    </source>
</reference>
<evidence type="ECO:0000259" key="2">
    <source>
        <dbReference type="PROSITE" id="PS50090"/>
    </source>
</evidence>
<accession>A0ABR1FCB4</accession>
<comment type="caution">
    <text evidence="3">The sequence shown here is derived from an EMBL/GenBank/DDBJ whole genome shotgun (WGS) entry which is preliminary data.</text>
</comment>
<sequence>MNIDQILNESNRQGNAKLLPSHLPSDDDPPKSLPQPQPQVSEDTTDAVNRRSSTAANASPRAQSEDSDGVEERGEKESSAGVEAIAGDKSSPAVKKDVAESLQSSPVAPVEGTGSSEQRPIASASSKRKSISQFPSFPHPPPPPPSLQNQQPQQQPQQPQHQHQQQPQHQHQQQPQHQHEQNFPSQPPIQYAQQPQPPPFQYAYQGHPQQPAYAVPQHYPPYDQQSYAHVSGPGQVGYITQQMPQPVSWPARQAQQQQQQQPLSQSQPQGQTWAPSTAEYAGPQPYALIAQPAYGAYDTVRQPPYMPPGVQQQQQQQQQSSWTVAQPQAQRQVQQPETISQPRTKGYGYESQAAAGAEEESQEDPRSAGSSSGVRPKRRKAPNSTWTIDEDRQLVEMVLRTLPRQDFGEYAQVLNKRDAQTVRYRWKVLVRRAKGEIEEQ</sequence>
<evidence type="ECO:0000256" key="1">
    <source>
        <dbReference type="SAM" id="MobiDB-lite"/>
    </source>
</evidence>
<dbReference type="GeneID" id="90036442"/>
<feature type="compositionally biased region" description="Low complexity" evidence="1">
    <location>
        <begin position="119"/>
        <end position="136"/>
    </location>
</feature>
<dbReference type="SUPFAM" id="SSF46689">
    <property type="entry name" value="Homeodomain-like"/>
    <property type="match status" value="1"/>
</dbReference>
<feature type="compositionally biased region" description="Low complexity" evidence="1">
    <location>
        <begin position="253"/>
        <end position="271"/>
    </location>
</feature>
<feature type="region of interest" description="Disordered" evidence="1">
    <location>
        <begin position="298"/>
        <end position="387"/>
    </location>
</feature>
<evidence type="ECO:0000313" key="4">
    <source>
        <dbReference type="Proteomes" id="UP001498771"/>
    </source>
</evidence>
<organism evidence="3 4">
    <name type="scientific">Myxozyma melibiosi</name>
    <dbReference type="NCBI Taxonomy" id="54550"/>
    <lineage>
        <taxon>Eukaryota</taxon>
        <taxon>Fungi</taxon>
        <taxon>Dikarya</taxon>
        <taxon>Ascomycota</taxon>
        <taxon>Saccharomycotina</taxon>
        <taxon>Lipomycetes</taxon>
        <taxon>Lipomycetales</taxon>
        <taxon>Lipomycetaceae</taxon>
        <taxon>Myxozyma</taxon>
    </lineage>
</organism>
<gene>
    <name evidence="3" type="ORF">BZA70DRAFT_264857</name>
</gene>
<dbReference type="RefSeq" id="XP_064770524.1">
    <property type="nucleotide sequence ID" value="XM_064910930.1"/>
</dbReference>
<feature type="compositionally biased region" description="Pro residues" evidence="1">
    <location>
        <begin position="137"/>
        <end position="146"/>
    </location>
</feature>
<feature type="compositionally biased region" description="Polar residues" evidence="1">
    <location>
        <begin position="1"/>
        <end position="14"/>
    </location>
</feature>
<name>A0ABR1FCB4_9ASCO</name>
<evidence type="ECO:0000313" key="3">
    <source>
        <dbReference type="EMBL" id="KAK7207491.1"/>
    </source>
</evidence>
<dbReference type="Proteomes" id="UP001498771">
    <property type="component" value="Unassembled WGS sequence"/>
</dbReference>
<dbReference type="InterPro" id="IPR009057">
    <property type="entry name" value="Homeodomain-like_sf"/>
</dbReference>
<proteinExistence type="predicted"/>
<feature type="compositionally biased region" description="Low complexity" evidence="1">
    <location>
        <begin position="311"/>
        <end position="336"/>
    </location>
</feature>
<keyword evidence="4" id="KW-1185">Reference proteome</keyword>
<dbReference type="CDD" id="cd00167">
    <property type="entry name" value="SANT"/>
    <property type="match status" value="1"/>
</dbReference>